<sequence length="494" mass="53208">MSASSNFDANHATFRNQNLIGGQWKDAVSGKTIAVENPATEGIITHVPQGVQEDIDEAVRVARTTFQSPAWRKIRPIDRGRILENIARKVEENADELAYLESLDAGKAIEFAKVIDLPSTVDVFRYMGGWCSKLGGTTPPISFDGREYHAYTRREPIGVVGAISPWNYPLALGSWKIASALAAGCTVVLKPSELTPLSTLRLAELCLEAGLPEGALNIVNGYGHEAGQALARHPDVDKITFTGSTVVGKKIVEYALGNMKRVTLELGGKSPGIVFADADLDQAGLGAALAVFFNSGQVCFAASRLFVQASVYDQVVEAVSAAAGQFKVGNGLDPDTMLGPLVSRRQQERVMDYVQSGIEQGARLVSGGKTLGEKGYFMQPTIFADVDPSMRIAQEEIFGPVISIIPFKDEAEVIHMANDTSYGLAANIWTRDIKKAHRVAHRLQAGSVWINCHGVIDPAAPFGGFKQSGWGREISEEGLLAYTETKTVCALLDD</sequence>
<dbReference type="PROSITE" id="PS00687">
    <property type="entry name" value="ALDEHYDE_DEHYDR_GLU"/>
    <property type="match status" value="1"/>
</dbReference>
<evidence type="ECO:0000313" key="6">
    <source>
        <dbReference type="EMBL" id="SFN24198.1"/>
    </source>
</evidence>
<organism evidence="6 7">
    <name type="scientific">Marinobacter pelagius</name>
    <dbReference type="NCBI Taxonomy" id="379482"/>
    <lineage>
        <taxon>Bacteria</taxon>
        <taxon>Pseudomonadati</taxon>
        <taxon>Pseudomonadota</taxon>
        <taxon>Gammaproteobacteria</taxon>
        <taxon>Pseudomonadales</taxon>
        <taxon>Marinobacteraceae</taxon>
        <taxon>Marinobacter</taxon>
    </lineage>
</organism>
<dbReference type="InterPro" id="IPR016162">
    <property type="entry name" value="Ald_DH_N"/>
</dbReference>
<comment type="similarity">
    <text evidence="1 4">Belongs to the aldehyde dehydrogenase family.</text>
</comment>
<dbReference type="InterPro" id="IPR016163">
    <property type="entry name" value="Ald_DH_C"/>
</dbReference>
<dbReference type="InterPro" id="IPR029510">
    <property type="entry name" value="Ald_DH_CS_GLU"/>
</dbReference>
<dbReference type="PANTHER" id="PTHR11699">
    <property type="entry name" value="ALDEHYDE DEHYDROGENASE-RELATED"/>
    <property type="match status" value="1"/>
</dbReference>
<dbReference type="EMBL" id="FOUR01000006">
    <property type="protein sequence ID" value="SFN24198.1"/>
    <property type="molecule type" value="Genomic_DNA"/>
</dbReference>
<dbReference type="GO" id="GO:0016620">
    <property type="term" value="F:oxidoreductase activity, acting on the aldehyde or oxo group of donors, NAD or NADP as acceptor"/>
    <property type="evidence" value="ECO:0007669"/>
    <property type="project" value="InterPro"/>
</dbReference>
<dbReference type="Gene3D" id="3.40.605.10">
    <property type="entry name" value="Aldehyde Dehydrogenase, Chain A, domain 1"/>
    <property type="match status" value="1"/>
</dbReference>
<dbReference type="AlphaFoldDB" id="A0A1I4XE65"/>
<protein>
    <submittedName>
        <fullName evidence="6">Aldehyde dehydrogenase (Acceptor)</fullName>
    </submittedName>
</protein>
<dbReference type="Pfam" id="PF00171">
    <property type="entry name" value="Aldedh"/>
    <property type="match status" value="1"/>
</dbReference>
<evidence type="ECO:0000313" key="7">
    <source>
        <dbReference type="Proteomes" id="UP000199339"/>
    </source>
</evidence>
<dbReference type="OrthoDB" id="9812625at2"/>
<accession>A0A1I4XE65</accession>
<evidence type="ECO:0000256" key="3">
    <source>
        <dbReference type="PROSITE-ProRule" id="PRU10007"/>
    </source>
</evidence>
<gene>
    <name evidence="6" type="ORF">SAMN04487961_2544</name>
</gene>
<dbReference type="FunFam" id="3.40.309.10:FF:000012">
    <property type="entry name" value="Betaine aldehyde dehydrogenase"/>
    <property type="match status" value="1"/>
</dbReference>
<dbReference type="RefSeq" id="WP_092004094.1">
    <property type="nucleotide sequence ID" value="NZ_FOUR01000006.1"/>
</dbReference>
<feature type="active site" evidence="3">
    <location>
        <position position="265"/>
    </location>
</feature>
<dbReference type="SUPFAM" id="SSF53720">
    <property type="entry name" value="ALDH-like"/>
    <property type="match status" value="1"/>
</dbReference>
<dbReference type="FunFam" id="3.40.605.10:FF:000007">
    <property type="entry name" value="NAD/NADP-dependent betaine aldehyde dehydrogenase"/>
    <property type="match status" value="1"/>
</dbReference>
<dbReference type="InterPro" id="IPR016161">
    <property type="entry name" value="Ald_DH/histidinol_DH"/>
</dbReference>
<evidence type="ECO:0000256" key="1">
    <source>
        <dbReference type="ARBA" id="ARBA00009986"/>
    </source>
</evidence>
<feature type="domain" description="Aldehyde dehydrogenase" evidence="5">
    <location>
        <begin position="24"/>
        <end position="488"/>
    </location>
</feature>
<dbReference type="InterPro" id="IPR015590">
    <property type="entry name" value="Aldehyde_DH_dom"/>
</dbReference>
<keyword evidence="7" id="KW-1185">Reference proteome</keyword>
<dbReference type="Proteomes" id="UP000199339">
    <property type="component" value="Unassembled WGS sequence"/>
</dbReference>
<keyword evidence="2 4" id="KW-0560">Oxidoreductase</keyword>
<dbReference type="Gene3D" id="3.40.309.10">
    <property type="entry name" value="Aldehyde Dehydrogenase, Chain A, domain 2"/>
    <property type="match status" value="1"/>
</dbReference>
<evidence type="ECO:0000256" key="4">
    <source>
        <dbReference type="RuleBase" id="RU003345"/>
    </source>
</evidence>
<proteinExistence type="inferred from homology"/>
<reference evidence="7" key="1">
    <citation type="submission" date="2016-10" db="EMBL/GenBank/DDBJ databases">
        <authorList>
            <person name="Varghese N."/>
            <person name="Submissions S."/>
        </authorList>
    </citation>
    <scope>NUCLEOTIDE SEQUENCE [LARGE SCALE GENOMIC DNA]</scope>
    <source>
        <strain evidence="7">CGMCC 1.6775</strain>
    </source>
</reference>
<dbReference type="FunFam" id="3.40.605.10:FF:000026">
    <property type="entry name" value="Aldehyde dehydrogenase, putative"/>
    <property type="match status" value="1"/>
</dbReference>
<evidence type="ECO:0000256" key="2">
    <source>
        <dbReference type="ARBA" id="ARBA00023002"/>
    </source>
</evidence>
<evidence type="ECO:0000259" key="5">
    <source>
        <dbReference type="Pfam" id="PF00171"/>
    </source>
</evidence>
<name>A0A1I4XE65_9GAMM</name>